<evidence type="ECO:0000256" key="1">
    <source>
        <dbReference type="ARBA" id="ARBA00004871"/>
    </source>
</evidence>
<protein>
    <submittedName>
        <fullName evidence="5">Shikimate dehydrogenase</fullName>
    </submittedName>
</protein>
<gene>
    <name evidence="5" type="ORF">AACH11_21185</name>
</gene>
<evidence type="ECO:0000256" key="2">
    <source>
        <dbReference type="ARBA" id="ARBA00023002"/>
    </source>
</evidence>
<name>A0ABU9BEX2_9BURK</name>
<dbReference type="Pfam" id="PF08501">
    <property type="entry name" value="Shikimate_dh_N"/>
    <property type="match status" value="1"/>
</dbReference>
<accession>A0ABU9BEX2</accession>
<organism evidence="5 6">
    <name type="scientific">Pseudaquabacterium rugosum</name>
    <dbReference type="NCBI Taxonomy" id="2984194"/>
    <lineage>
        <taxon>Bacteria</taxon>
        <taxon>Pseudomonadati</taxon>
        <taxon>Pseudomonadota</taxon>
        <taxon>Betaproteobacteria</taxon>
        <taxon>Burkholderiales</taxon>
        <taxon>Sphaerotilaceae</taxon>
        <taxon>Pseudaquabacterium</taxon>
    </lineage>
</organism>
<keyword evidence="3" id="KW-0057">Aromatic amino acid biosynthesis</keyword>
<dbReference type="Gene3D" id="3.40.50.720">
    <property type="entry name" value="NAD(P)-binding Rossmann-like Domain"/>
    <property type="match status" value="1"/>
</dbReference>
<keyword evidence="3" id="KW-0028">Amino-acid biosynthesis</keyword>
<dbReference type="EMBL" id="JBBUTF010000025">
    <property type="protein sequence ID" value="MEK8028481.1"/>
    <property type="molecule type" value="Genomic_DNA"/>
</dbReference>
<sequence>MHIAQTLSGATRVIGIIGDPIAQVKSPSGVTQALIDRGVNAVVIPLHVAADDLAAVITTAQRVRNVDGFIITVPHKLATYALCATATERARFLEGVNVLRRNPDGSWHGDHADGLGFVEAQRRAGCEPEGRRVLLAGAGGAGSAIAQAVLEAGAAQLAIHDGDAVRRDALIARLATVFGPRVQAGSADPRGFDIVFNATPAGMRPDDGLPVDISGLHGGMFVGDVITMPAVTPLLEAARALGCRTQVGAGMFAAVCERMVDFLLEAGPLAEAAAAGVAAAGVARA</sequence>
<reference evidence="5 6" key="1">
    <citation type="submission" date="2024-04" db="EMBL/GenBank/DDBJ databases">
        <title>Novel species of the genus Ideonella isolated from streams.</title>
        <authorList>
            <person name="Lu H."/>
        </authorList>
    </citation>
    <scope>NUCLEOTIDE SEQUENCE [LARGE SCALE GENOMIC DNA]</scope>
    <source>
        <strain evidence="5 6">BYS139W</strain>
    </source>
</reference>
<dbReference type="SUPFAM" id="SSF53223">
    <property type="entry name" value="Aminoacid dehydrogenase-like, N-terminal domain"/>
    <property type="match status" value="1"/>
</dbReference>
<evidence type="ECO:0000256" key="3">
    <source>
        <dbReference type="ARBA" id="ARBA00023141"/>
    </source>
</evidence>
<dbReference type="InterPro" id="IPR022893">
    <property type="entry name" value="Shikimate_DH_fam"/>
</dbReference>
<dbReference type="Gene3D" id="3.40.50.10860">
    <property type="entry name" value="Leucine Dehydrogenase, chain A, domain 1"/>
    <property type="match status" value="1"/>
</dbReference>
<proteinExistence type="predicted"/>
<dbReference type="InterPro" id="IPR036291">
    <property type="entry name" value="NAD(P)-bd_dom_sf"/>
</dbReference>
<comment type="caution">
    <text evidence="5">The sequence shown here is derived from an EMBL/GenBank/DDBJ whole genome shotgun (WGS) entry which is preliminary data.</text>
</comment>
<dbReference type="RefSeq" id="WP_341376268.1">
    <property type="nucleotide sequence ID" value="NZ_JBBUTF010000025.1"/>
</dbReference>
<evidence type="ECO:0000313" key="6">
    <source>
        <dbReference type="Proteomes" id="UP001368500"/>
    </source>
</evidence>
<keyword evidence="2" id="KW-0560">Oxidoreductase</keyword>
<feature type="domain" description="Shikimate dehydrogenase substrate binding N-terminal" evidence="4">
    <location>
        <begin position="16"/>
        <end position="99"/>
    </location>
</feature>
<evidence type="ECO:0000259" key="4">
    <source>
        <dbReference type="Pfam" id="PF08501"/>
    </source>
</evidence>
<dbReference type="InterPro" id="IPR013708">
    <property type="entry name" value="Shikimate_DH-bd_N"/>
</dbReference>
<comment type="pathway">
    <text evidence="1">Metabolic intermediate biosynthesis; chorismate biosynthesis; chorismate from D-erythrose 4-phosphate and phosphoenolpyruvate: step 4/7.</text>
</comment>
<dbReference type="PANTHER" id="PTHR21089:SF1">
    <property type="entry name" value="BIFUNCTIONAL 3-DEHYDROQUINATE DEHYDRATASE_SHIKIMATE DEHYDROGENASE, CHLOROPLASTIC"/>
    <property type="match status" value="1"/>
</dbReference>
<dbReference type="PANTHER" id="PTHR21089">
    <property type="entry name" value="SHIKIMATE DEHYDROGENASE"/>
    <property type="match status" value="1"/>
</dbReference>
<dbReference type="Proteomes" id="UP001368500">
    <property type="component" value="Unassembled WGS sequence"/>
</dbReference>
<dbReference type="InterPro" id="IPR046346">
    <property type="entry name" value="Aminoacid_DH-like_N_sf"/>
</dbReference>
<evidence type="ECO:0000313" key="5">
    <source>
        <dbReference type="EMBL" id="MEK8028481.1"/>
    </source>
</evidence>
<keyword evidence="6" id="KW-1185">Reference proteome</keyword>
<dbReference type="SUPFAM" id="SSF51735">
    <property type="entry name" value="NAD(P)-binding Rossmann-fold domains"/>
    <property type="match status" value="1"/>
</dbReference>